<reference evidence="7 8" key="1">
    <citation type="journal article" date="2013" name="Genome Announc.">
        <title>Draft Genome Sequence of the Cellulolytic, Mesophilic, Anaerobic Bacterium Clostridium termitidis Strain CT1112 (DSM 5398).</title>
        <authorList>
            <person name="Lal S."/>
            <person name="Ramachandran U."/>
            <person name="Zhang X."/>
            <person name="Munir R."/>
            <person name="Sparling R."/>
            <person name="Levin D.B."/>
        </authorList>
    </citation>
    <scope>NUCLEOTIDE SEQUENCE [LARGE SCALE GENOMIC DNA]</scope>
    <source>
        <strain evidence="7 8">CT1112</strain>
    </source>
</reference>
<keyword evidence="5" id="KW-0449">Lipoprotein</keyword>
<name>S0FLX2_RUMCE</name>
<dbReference type="InterPro" id="IPR006059">
    <property type="entry name" value="SBP"/>
</dbReference>
<evidence type="ECO:0000256" key="5">
    <source>
        <dbReference type="ARBA" id="ARBA00023288"/>
    </source>
</evidence>
<dbReference type="Gene3D" id="3.40.190.10">
    <property type="entry name" value="Periplasmic binding protein-like II"/>
    <property type="match status" value="2"/>
</dbReference>
<evidence type="ECO:0000256" key="6">
    <source>
        <dbReference type="SAM" id="SignalP"/>
    </source>
</evidence>
<comment type="caution">
    <text evidence="7">The sequence shown here is derived from an EMBL/GenBank/DDBJ whole genome shotgun (WGS) entry which is preliminary data.</text>
</comment>
<dbReference type="EMBL" id="AORV01000065">
    <property type="protein sequence ID" value="EMS69473.1"/>
    <property type="molecule type" value="Genomic_DNA"/>
</dbReference>
<evidence type="ECO:0000256" key="3">
    <source>
        <dbReference type="ARBA" id="ARBA00023136"/>
    </source>
</evidence>
<gene>
    <name evidence="7" type="ORF">CTER_4735</name>
</gene>
<evidence type="ECO:0000313" key="8">
    <source>
        <dbReference type="Proteomes" id="UP000014155"/>
    </source>
</evidence>
<accession>S0FLX2</accession>
<dbReference type="STRING" id="1195236.CTER_4735"/>
<feature type="chain" id="PRO_5039706273" evidence="6">
    <location>
        <begin position="25"/>
        <end position="516"/>
    </location>
</feature>
<evidence type="ECO:0000256" key="4">
    <source>
        <dbReference type="ARBA" id="ARBA00023139"/>
    </source>
</evidence>
<dbReference type="PANTHER" id="PTHR43649:SF33">
    <property type="entry name" value="POLYGALACTURONAN_RHAMNOGALACTURONAN-BINDING PROTEIN YTCQ"/>
    <property type="match status" value="1"/>
</dbReference>
<dbReference type="PATRIC" id="fig|1195236.3.peg.4920"/>
<dbReference type="PROSITE" id="PS51257">
    <property type="entry name" value="PROKAR_LIPOPROTEIN"/>
    <property type="match status" value="1"/>
</dbReference>
<dbReference type="eggNOG" id="COG1653">
    <property type="taxonomic scope" value="Bacteria"/>
</dbReference>
<proteinExistence type="predicted"/>
<feature type="signal peptide" evidence="6">
    <location>
        <begin position="1"/>
        <end position="24"/>
    </location>
</feature>
<sequence>MKRIQRIISAALVAVIAFTMSACGGSPSENSGSSGASAGQTASASAAGPAELSMLVVGDNSPPDTNSVLKEIENKTNSSLKVTYVSLADSASKLNTLIAAKTLPDIFWASTISDAEQLKQNGMLSDLTEYVKDAKSIQDNLGEVLASHPLNKDGKVYALFNADHDYAQNMNIRTDWLKKVGKEMPTDLDSLYDVLYAFTFNDPDGNGKNDTLGLGASIVGNWNNFTSILGAYGIAANMNGLRPVQLDDGTVTTGLKHKNFLDAIKYFQKLYQNGVMDPDFATIPTMDSFGKLWNGKVGAFDFQCPGPTNNWMPSRYTENPVPTFDFAAIKGPTGQAAQGKIYPSYTPSVVVSSTCKNPAAAVKLIDFFLTEDGNALLRLGVEGKHFNWVDKAAGTYEMIKPYDDSTTNRNDGVFVYSDFIRPKITTERRTFNAQTKQGVEMADAMCTIEWPFIYTSFEADTNYGANLKTVEKEVFCQLISTKGNLEEEYKKAIARWENEGGKEWEQEATAAYNSQK</sequence>
<keyword evidence="3" id="KW-0472">Membrane</keyword>
<protein>
    <submittedName>
        <fullName evidence="7">ABC-type sugar transport system, periplasmic component</fullName>
    </submittedName>
</protein>
<keyword evidence="8" id="KW-1185">Reference proteome</keyword>
<evidence type="ECO:0000256" key="1">
    <source>
        <dbReference type="ARBA" id="ARBA00022475"/>
    </source>
</evidence>
<keyword evidence="2 6" id="KW-0732">Signal</keyword>
<dbReference type="RefSeq" id="WP_004629649.1">
    <property type="nucleotide sequence ID" value="NZ_AORV01000065.1"/>
</dbReference>
<organism evidence="7 8">
    <name type="scientific">Ruminiclostridium cellobioparum subsp. termitidis CT1112</name>
    <dbReference type="NCBI Taxonomy" id="1195236"/>
    <lineage>
        <taxon>Bacteria</taxon>
        <taxon>Bacillati</taxon>
        <taxon>Bacillota</taxon>
        <taxon>Clostridia</taxon>
        <taxon>Eubacteriales</taxon>
        <taxon>Oscillospiraceae</taxon>
        <taxon>Ruminiclostridium</taxon>
    </lineage>
</organism>
<evidence type="ECO:0000313" key="7">
    <source>
        <dbReference type="EMBL" id="EMS69473.1"/>
    </source>
</evidence>
<keyword evidence="7" id="KW-0762">Sugar transport</keyword>
<dbReference type="PANTHER" id="PTHR43649">
    <property type="entry name" value="ARABINOSE-BINDING PROTEIN-RELATED"/>
    <property type="match status" value="1"/>
</dbReference>
<dbReference type="InterPro" id="IPR050490">
    <property type="entry name" value="Bact_solute-bd_prot1"/>
</dbReference>
<dbReference type="AlphaFoldDB" id="S0FLX2"/>
<keyword evidence="4" id="KW-0564">Palmitate</keyword>
<dbReference type="Pfam" id="PF13416">
    <property type="entry name" value="SBP_bac_8"/>
    <property type="match status" value="1"/>
</dbReference>
<dbReference type="SUPFAM" id="SSF53850">
    <property type="entry name" value="Periplasmic binding protein-like II"/>
    <property type="match status" value="1"/>
</dbReference>
<keyword evidence="7" id="KW-0813">Transport</keyword>
<dbReference type="Proteomes" id="UP000014155">
    <property type="component" value="Unassembled WGS sequence"/>
</dbReference>
<evidence type="ECO:0000256" key="2">
    <source>
        <dbReference type="ARBA" id="ARBA00022729"/>
    </source>
</evidence>
<keyword evidence="1" id="KW-1003">Cell membrane</keyword>